<evidence type="ECO:0000313" key="3">
    <source>
        <dbReference type="Proteomes" id="UP000195981"/>
    </source>
</evidence>
<dbReference type="Proteomes" id="UP000195981">
    <property type="component" value="Unassembled WGS sequence"/>
</dbReference>
<sequence>MAPTYFLDVPTIADAAAIARVHVEGWRFAYAGRVPSEHLGEGAIARRTERWEGTLAELDPARLAASYRVARDAQGVVVGFCVVAAARDENSPAELEIWSLYVRTELHGSGAARALVEDLLDGRPAYLWVADPNPRAQAFYAKLGFSADGAVMLDPDLDGLREIRMVRTAAPADVPRA</sequence>
<keyword evidence="3" id="KW-1185">Reference proteome</keyword>
<dbReference type="Pfam" id="PF00583">
    <property type="entry name" value="Acetyltransf_1"/>
    <property type="match status" value="1"/>
</dbReference>
<dbReference type="EMBL" id="FWFG01000108">
    <property type="protein sequence ID" value="SLM95176.1"/>
    <property type="molecule type" value="Genomic_DNA"/>
</dbReference>
<dbReference type="InterPro" id="IPR016181">
    <property type="entry name" value="Acyl_CoA_acyltransferase"/>
</dbReference>
<dbReference type="RefSeq" id="WP_087105060.1">
    <property type="nucleotide sequence ID" value="NZ_FWFG01000108.1"/>
</dbReference>
<organism evidence="2 3">
    <name type="scientific">Brachybacterium nesterenkovii</name>
    <dbReference type="NCBI Taxonomy" id="47847"/>
    <lineage>
        <taxon>Bacteria</taxon>
        <taxon>Bacillati</taxon>
        <taxon>Actinomycetota</taxon>
        <taxon>Actinomycetes</taxon>
        <taxon>Micrococcales</taxon>
        <taxon>Dermabacteraceae</taxon>
        <taxon>Brachybacterium</taxon>
    </lineage>
</organism>
<gene>
    <name evidence="2" type="ORF">FM110_12375</name>
</gene>
<dbReference type="SUPFAM" id="SSF55729">
    <property type="entry name" value="Acyl-CoA N-acyltransferases (Nat)"/>
    <property type="match status" value="1"/>
</dbReference>
<dbReference type="InterPro" id="IPR000182">
    <property type="entry name" value="GNAT_dom"/>
</dbReference>
<dbReference type="OrthoDB" id="5243635at2"/>
<dbReference type="GO" id="GO:0016747">
    <property type="term" value="F:acyltransferase activity, transferring groups other than amino-acyl groups"/>
    <property type="evidence" value="ECO:0007669"/>
    <property type="project" value="InterPro"/>
</dbReference>
<name>A0A1X6X7N5_9MICO</name>
<dbReference type="Gene3D" id="3.40.630.30">
    <property type="match status" value="1"/>
</dbReference>
<dbReference type="PROSITE" id="PS51186">
    <property type="entry name" value="GNAT"/>
    <property type="match status" value="1"/>
</dbReference>
<dbReference type="CDD" id="cd04301">
    <property type="entry name" value="NAT_SF"/>
    <property type="match status" value="1"/>
</dbReference>
<dbReference type="AlphaFoldDB" id="A0A1X6X7N5"/>
<proteinExistence type="predicted"/>
<protein>
    <submittedName>
        <fullName evidence="2">GCN5-related N-acetyltransferase</fullName>
    </submittedName>
</protein>
<keyword evidence="2" id="KW-0808">Transferase</keyword>
<evidence type="ECO:0000259" key="1">
    <source>
        <dbReference type="PROSITE" id="PS51186"/>
    </source>
</evidence>
<feature type="domain" description="N-acetyltransferase" evidence="1">
    <location>
        <begin position="5"/>
        <end position="170"/>
    </location>
</feature>
<reference evidence="2 3" key="1">
    <citation type="submission" date="2017-02" db="EMBL/GenBank/DDBJ databases">
        <authorList>
            <person name="Peterson S.W."/>
        </authorList>
    </citation>
    <scope>NUCLEOTIDE SEQUENCE [LARGE SCALE GENOMIC DNA]</scope>
    <source>
        <strain evidence="2 3">CIP104813</strain>
    </source>
</reference>
<evidence type="ECO:0000313" key="2">
    <source>
        <dbReference type="EMBL" id="SLM95176.1"/>
    </source>
</evidence>
<accession>A0A1X6X7N5</accession>